<organism evidence="3 4">
    <name type="scientific">Ruminococcus flavefaciens</name>
    <dbReference type="NCBI Taxonomy" id="1265"/>
    <lineage>
        <taxon>Bacteria</taxon>
        <taxon>Bacillati</taxon>
        <taxon>Bacillota</taxon>
        <taxon>Clostridia</taxon>
        <taxon>Eubacteriales</taxon>
        <taxon>Oscillospiraceae</taxon>
        <taxon>Ruminococcus</taxon>
    </lineage>
</organism>
<name>A0A315Y1S5_RUMFL</name>
<feature type="compositionally biased region" description="Low complexity" evidence="1">
    <location>
        <begin position="80"/>
        <end position="91"/>
    </location>
</feature>
<feature type="signal peptide" evidence="2">
    <location>
        <begin position="1"/>
        <end position="25"/>
    </location>
</feature>
<dbReference type="OrthoDB" id="1820017at2"/>
<feature type="chain" id="PRO_5039559869" description="Lipoprotein" evidence="2">
    <location>
        <begin position="26"/>
        <end position="244"/>
    </location>
</feature>
<keyword evidence="2" id="KW-0732">Signal</keyword>
<accession>A0A315Y1S5</accession>
<dbReference type="Proteomes" id="UP000245720">
    <property type="component" value="Unassembled WGS sequence"/>
</dbReference>
<evidence type="ECO:0000256" key="1">
    <source>
        <dbReference type="SAM" id="MobiDB-lite"/>
    </source>
</evidence>
<feature type="compositionally biased region" description="Low complexity" evidence="1">
    <location>
        <begin position="46"/>
        <end position="69"/>
    </location>
</feature>
<evidence type="ECO:0000313" key="3">
    <source>
        <dbReference type="EMBL" id="PWJ13383.1"/>
    </source>
</evidence>
<protein>
    <recommendedName>
        <fullName evidence="5">Lipoprotein</fullName>
    </recommendedName>
</protein>
<evidence type="ECO:0000313" key="4">
    <source>
        <dbReference type="Proteomes" id="UP000245720"/>
    </source>
</evidence>
<evidence type="ECO:0000256" key="2">
    <source>
        <dbReference type="SAM" id="SignalP"/>
    </source>
</evidence>
<dbReference type="AlphaFoldDB" id="A0A315Y1S5"/>
<comment type="caution">
    <text evidence="3">The sequence shown here is derived from an EMBL/GenBank/DDBJ whole genome shotgun (WGS) entry which is preliminary data.</text>
</comment>
<proteinExistence type="predicted"/>
<dbReference type="PROSITE" id="PS51257">
    <property type="entry name" value="PROKAR_LIPOPROTEIN"/>
    <property type="match status" value="1"/>
</dbReference>
<feature type="region of interest" description="Disordered" evidence="1">
    <location>
        <begin position="46"/>
        <end position="95"/>
    </location>
</feature>
<gene>
    <name evidence="3" type="ORF">IE37_01185</name>
</gene>
<dbReference type="EMBL" id="QGDI01000004">
    <property type="protein sequence ID" value="PWJ13383.1"/>
    <property type="molecule type" value="Genomic_DNA"/>
</dbReference>
<dbReference type="RefSeq" id="WP_109726020.1">
    <property type="nucleotide sequence ID" value="NZ_QGDI01000004.1"/>
</dbReference>
<reference evidence="3 4" key="1">
    <citation type="submission" date="2018-05" db="EMBL/GenBank/DDBJ databases">
        <title>The Hungate 1000. A catalogue of reference genomes from the rumen microbiome.</title>
        <authorList>
            <person name="Kelly W."/>
        </authorList>
    </citation>
    <scope>NUCLEOTIDE SEQUENCE [LARGE SCALE GENOMIC DNA]</scope>
    <source>
        <strain evidence="3 4">SAb67</strain>
    </source>
</reference>
<evidence type="ECO:0008006" key="5">
    <source>
        <dbReference type="Google" id="ProtNLM"/>
    </source>
</evidence>
<sequence>MNKIFAFSIASILLCGSLASCTVETYSGTSSRSAQQFNIEVTPYTEAQQQATEAPKAQEAATTAAAPENKAPEQKAPEITAPQTTQAPAPQESSVPAEYVTAAKSIMVNLNDLDMIDGGAVSTGGDVIDDGMYRYSNVTDPRFGSLSDVQTYVESKVCGDLLYKYSEIYSGDVPMFKEFDSGLCYLQGGRGCGYNFKGEPSISNITGGSFTFSVPVDYFGDTQTFVIDAVNDGGLWKACSLTRQ</sequence>